<organism evidence="2 3">
    <name type="scientific">Streptomyces albiaxialis</name>
    <dbReference type="NCBI Taxonomy" id="329523"/>
    <lineage>
        <taxon>Bacteria</taxon>
        <taxon>Bacillati</taxon>
        <taxon>Actinomycetota</taxon>
        <taxon>Actinomycetes</taxon>
        <taxon>Kitasatosporales</taxon>
        <taxon>Streptomycetaceae</taxon>
        <taxon>Streptomyces</taxon>
    </lineage>
</organism>
<sequence>MGRPGYPHRVTLDLTSEHYEALNSAIDETGGSMAEYLRALIELYSDDPQLAERTAQQMKQMRQARRRRRTPQSLAAA</sequence>
<dbReference type="EMBL" id="BAAAPE010000023">
    <property type="protein sequence ID" value="GAA2100593.1"/>
    <property type="molecule type" value="Genomic_DNA"/>
</dbReference>
<evidence type="ECO:0000313" key="3">
    <source>
        <dbReference type="Proteomes" id="UP001500016"/>
    </source>
</evidence>
<evidence type="ECO:0000256" key="1">
    <source>
        <dbReference type="SAM" id="MobiDB-lite"/>
    </source>
</evidence>
<evidence type="ECO:0008006" key="4">
    <source>
        <dbReference type="Google" id="ProtNLM"/>
    </source>
</evidence>
<evidence type="ECO:0000313" key="2">
    <source>
        <dbReference type="EMBL" id="GAA2100593.1"/>
    </source>
</evidence>
<dbReference type="Proteomes" id="UP001500016">
    <property type="component" value="Unassembled WGS sequence"/>
</dbReference>
<accession>A0ABP5IHJ8</accession>
<reference evidence="3" key="1">
    <citation type="journal article" date="2019" name="Int. J. Syst. Evol. Microbiol.">
        <title>The Global Catalogue of Microorganisms (GCM) 10K type strain sequencing project: providing services to taxonomists for standard genome sequencing and annotation.</title>
        <authorList>
            <consortium name="The Broad Institute Genomics Platform"/>
            <consortium name="The Broad Institute Genome Sequencing Center for Infectious Disease"/>
            <person name="Wu L."/>
            <person name="Ma J."/>
        </authorList>
    </citation>
    <scope>NUCLEOTIDE SEQUENCE [LARGE SCALE GENOMIC DNA]</scope>
    <source>
        <strain evidence="3">JCM 15478</strain>
    </source>
</reference>
<feature type="region of interest" description="Disordered" evidence="1">
    <location>
        <begin position="54"/>
        <end position="77"/>
    </location>
</feature>
<gene>
    <name evidence="2" type="ORF">GCM10009801_73230</name>
</gene>
<name>A0ABP5IHJ8_9ACTN</name>
<keyword evidence="3" id="KW-1185">Reference proteome</keyword>
<proteinExistence type="predicted"/>
<comment type="caution">
    <text evidence="2">The sequence shown here is derived from an EMBL/GenBank/DDBJ whole genome shotgun (WGS) entry which is preliminary data.</text>
</comment>
<protein>
    <recommendedName>
        <fullName evidence="4">CopG family transcriptional regulator</fullName>
    </recommendedName>
</protein>